<proteinExistence type="predicted"/>
<dbReference type="RefSeq" id="WP_386051492.1">
    <property type="nucleotide sequence ID" value="NZ_JBHTKH010000002.1"/>
</dbReference>
<keyword evidence="3" id="KW-1185">Reference proteome</keyword>
<organism evidence="2 3">
    <name type="scientific">Terrabacter terrigena</name>
    <dbReference type="NCBI Taxonomy" id="574718"/>
    <lineage>
        <taxon>Bacteria</taxon>
        <taxon>Bacillati</taxon>
        <taxon>Actinomycetota</taxon>
        <taxon>Actinomycetes</taxon>
        <taxon>Micrococcales</taxon>
        <taxon>Intrasporangiaceae</taxon>
        <taxon>Terrabacter</taxon>
    </lineage>
</organism>
<dbReference type="Proteomes" id="UP001597046">
    <property type="component" value="Unassembled WGS sequence"/>
</dbReference>
<evidence type="ECO:0000313" key="2">
    <source>
        <dbReference type="EMBL" id="MFD1053761.1"/>
    </source>
</evidence>
<dbReference type="EMBL" id="JBHTKH010000002">
    <property type="protein sequence ID" value="MFD1053761.1"/>
    <property type="molecule type" value="Genomic_DNA"/>
</dbReference>
<comment type="caution">
    <text evidence="2">The sequence shown here is derived from an EMBL/GenBank/DDBJ whole genome shotgun (WGS) entry which is preliminary data.</text>
</comment>
<feature type="chain" id="PRO_5046714996" evidence="1">
    <location>
        <begin position="27"/>
        <end position="57"/>
    </location>
</feature>
<evidence type="ECO:0000313" key="3">
    <source>
        <dbReference type="Proteomes" id="UP001597046"/>
    </source>
</evidence>
<gene>
    <name evidence="2" type="ORF">ACFQ2V_05525</name>
</gene>
<evidence type="ECO:0000256" key="1">
    <source>
        <dbReference type="SAM" id="SignalP"/>
    </source>
</evidence>
<sequence>MSLVIRSAAALTAALAVVLTVSPVSAAPSNAGTNVWCFRADPGTNGPCPVLRLPASS</sequence>
<accession>A0ABW3MTC3</accession>
<name>A0ABW3MTC3_9MICO</name>
<reference evidence="3" key="1">
    <citation type="journal article" date="2019" name="Int. J. Syst. Evol. Microbiol.">
        <title>The Global Catalogue of Microorganisms (GCM) 10K type strain sequencing project: providing services to taxonomists for standard genome sequencing and annotation.</title>
        <authorList>
            <consortium name="The Broad Institute Genomics Platform"/>
            <consortium name="The Broad Institute Genome Sequencing Center for Infectious Disease"/>
            <person name="Wu L."/>
            <person name="Ma J."/>
        </authorList>
    </citation>
    <scope>NUCLEOTIDE SEQUENCE [LARGE SCALE GENOMIC DNA]</scope>
    <source>
        <strain evidence="3">CCUG 57508</strain>
    </source>
</reference>
<feature type="signal peptide" evidence="1">
    <location>
        <begin position="1"/>
        <end position="26"/>
    </location>
</feature>
<protein>
    <submittedName>
        <fullName evidence="2">Uncharacterized protein</fullName>
    </submittedName>
</protein>
<keyword evidence="1" id="KW-0732">Signal</keyword>